<gene>
    <name evidence="7" type="ORF">ALTATR162_LOCUS11335</name>
</gene>
<dbReference type="InterPro" id="IPR001138">
    <property type="entry name" value="Zn2Cys6_DnaBD"/>
</dbReference>
<dbReference type="Gene3D" id="4.10.240.10">
    <property type="entry name" value="Zn(2)-C6 fungal-type DNA-binding domain"/>
    <property type="match status" value="1"/>
</dbReference>
<keyword evidence="2" id="KW-0805">Transcription regulation</keyword>
<dbReference type="SMART" id="SM00066">
    <property type="entry name" value="GAL4"/>
    <property type="match status" value="1"/>
</dbReference>
<evidence type="ECO:0000256" key="5">
    <source>
        <dbReference type="SAM" id="MobiDB-lite"/>
    </source>
</evidence>
<comment type="caution">
    <text evidence="7">The sequence shown here is derived from an EMBL/GenBank/DDBJ whole genome shotgun (WGS) entry which is preliminary data.</text>
</comment>
<keyword evidence="8" id="KW-1185">Reference proteome</keyword>
<evidence type="ECO:0000259" key="6">
    <source>
        <dbReference type="PROSITE" id="PS50048"/>
    </source>
</evidence>
<dbReference type="InterPro" id="IPR036864">
    <property type="entry name" value="Zn2-C6_fun-type_DNA-bd_sf"/>
</dbReference>
<proteinExistence type="predicted"/>
<dbReference type="GO" id="GO:0000981">
    <property type="term" value="F:DNA-binding transcription factor activity, RNA polymerase II-specific"/>
    <property type="evidence" value="ECO:0007669"/>
    <property type="project" value="InterPro"/>
</dbReference>
<dbReference type="Pfam" id="PF00172">
    <property type="entry name" value="Zn_clus"/>
    <property type="match status" value="1"/>
</dbReference>
<evidence type="ECO:0000256" key="3">
    <source>
        <dbReference type="ARBA" id="ARBA00023163"/>
    </source>
</evidence>
<evidence type="ECO:0000256" key="1">
    <source>
        <dbReference type="ARBA" id="ARBA00022723"/>
    </source>
</evidence>
<dbReference type="EMBL" id="CAJRGZ010000030">
    <property type="protein sequence ID" value="CAG5185545.1"/>
    <property type="molecule type" value="Genomic_DNA"/>
</dbReference>
<dbReference type="Proteomes" id="UP000676310">
    <property type="component" value="Unassembled WGS sequence"/>
</dbReference>
<dbReference type="GeneID" id="67011596"/>
<organism evidence="7 8">
    <name type="scientific">Alternaria atra</name>
    <dbReference type="NCBI Taxonomy" id="119953"/>
    <lineage>
        <taxon>Eukaryota</taxon>
        <taxon>Fungi</taxon>
        <taxon>Dikarya</taxon>
        <taxon>Ascomycota</taxon>
        <taxon>Pezizomycotina</taxon>
        <taxon>Dothideomycetes</taxon>
        <taxon>Pleosporomycetidae</taxon>
        <taxon>Pleosporales</taxon>
        <taxon>Pleosporineae</taxon>
        <taxon>Pleosporaceae</taxon>
        <taxon>Alternaria</taxon>
        <taxon>Alternaria sect. Ulocladioides</taxon>
    </lineage>
</organism>
<reference evidence="7" key="1">
    <citation type="submission" date="2021-05" db="EMBL/GenBank/DDBJ databases">
        <authorList>
            <person name="Stam R."/>
        </authorList>
    </citation>
    <scope>NUCLEOTIDE SEQUENCE</scope>
    <source>
        <strain evidence="7">CS162</strain>
    </source>
</reference>
<keyword evidence="4" id="KW-0539">Nucleus</keyword>
<evidence type="ECO:0000256" key="2">
    <source>
        <dbReference type="ARBA" id="ARBA00023015"/>
    </source>
</evidence>
<evidence type="ECO:0000313" key="8">
    <source>
        <dbReference type="Proteomes" id="UP000676310"/>
    </source>
</evidence>
<dbReference type="CDD" id="cd12148">
    <property type="entry name" value="fungal_TF_MHR"/>
    <property type="match status" value="1"/>
</dbReference>
<dbReference type="SMART" id="SM00906">
    <property type="entry name" value="Fungal_trans"/>
    <property type="match status" value="1"/>
</dbReference>
<dbReference type="GO" id="GO:0006351">
    <property type="term" value="P:DNA-templated transcription"/>
    <property type="evidence" value="ECO:0007669"/>
    <property type="project" value="InterPro"/>
</dbReference>
<dbReference type="GO" id="GO:0008270">
    <property type="term" value="F:zinc ion binding"/>
    <property type="evidence" value="ECO:0007669"/>
    <property type="project" value="InterPro"/>
</dbReference>
<keyword evidence="3" id="KW-0804">Transcription</keyword>
<dbReference type="PANTHER" id="PTHR47424">
    <property type="entry name" value="REGULATORY PROTEIN GAL4"/>
    <property type="match status" value="1"/>
</dbReference>
<dbReference type="PANTHER" id="PTHR47424:SF9">
    <property type="entry name" value="TAH-2"/>
    <property type="match status" value="1"/>
</dbReference>
<feature type="domain" description="Zn(2)-C6 fungal-type" evidence="6">
    <location>
        <begin position="24"/>
        <end position="55"/>
    </location>
</feature>
<accession>A0A8J2NB16</accession>
<dbReference type="InterPro" id="IPR051127">
    <property type="entry name" value="Fungal_SecMet_Regulators"/>
</dbReference>
<dbReference type="RefSeq" id="XP_043174912.1">
    <property type="nucleotide sequence ID" value="XM_043318977.1"/>
</dbReference>
<dbReference type="AlphaFoldDB" id="A0A8J2NB16"/>
<dbReference type="GO" id="GO:0000978">
    <property type="term" value="F:RNA polymerase II cis-regulatory region sequence-specific DNA binding"/>
    <property type="evidence" value="ECO:0007669"/>
    <property type="project" value="TreeGrafter"/>
</dbReference>
<sequence>MSTPLDQLATRPGKRRRLERVAAACDLCKKRKVKCDGEQPCTYCTRKDRASTCTFSGPHVRPRTRSAGHTPTHGVRSDDIHRPHARSTGHTPNDRDGDEQDDALRQRNDCEVADVGTSLSPTLSRDDQQGDTVVPLEGRILRDAQGKSIFIGDCAPLSFLQTVRHLITSEVDPRATVQATRDPIIEIARPETTDEHFCPIIDVQQVDALVEEYIAASSGLVQLFEKEDLAPELKAWVDSRTSSSEDDAAAAVFYLVLAIGAQEKSEEKAEAWFKTARDLLLKHMCNSMNVSTVQGFALVAIFMLRASQPNGAYLYFSLAARAAYAIGIHRTEVNASFGKTIKLVRDRIWKSIRVIDQLISNALGRPPSTSDVDCTVKYNAFEEDMEADKVSVLDASVQIFMIIERVVVEVYSRKRISLRIADYVSRQLKNWASKWLYKLSNLTARSHSREALVGACSTLCSYYYGIMLLTRPFLIYELYEYMGAPLKSGGTQSDHQEKRKYADAALDAASTLVDTLLAVIRTNQLPRRMPLIVSWLFTATLVLAVGVLGDSGLMLVDSCKDAIICMDHFGQVDPHARQYSQVAQSLLKITTAHAKKRELHLRRKRKQASSELFGLLASESTILHAQRDECETQLGPGSLVSRDSIQRNVPSSGPLDWTIYDADFFALPWPSENDQGLQDFLQPGTHNLDGVSVADIPLFPIHDQQMGSDFFP</sequence>
<dbReference type="Pfam" id="PF04082">
    <property type="entry name" value="Fungal_trans"/>
    <property type="match status" value="1"/>
</dbReference>
<dbReference type="PROSITE" id="PS00463">
    <property type="entry name" value="ZN2_CY6_FUNGAL_1"/>
    <property type="match status" value="1"/>
</dbReference>
<dbReference type="GO" id="GO:0005634">
    <property type="term" value="C:nucleus"/>
    <property type="evidence" value="ECO:0007669"/>
    <property type="project" value="TreeGrafter"/>
</dbReference>
<dbReference type="SUPFAM" id="SSF57701">
    <property type="entry name" value="Zn2/Cys6 DNA-binding domain"/>
    <property type="match status" value="1"/>
</dbReference>
<protein>
    <recommendedName>
        <fullName evidence="6">Zn(2)-C6 fungal-type domain-containing protein</fullName>
    </recommendedName>
</protein>
<evidence type="ECO:0000256" key="4">
    <source>
        <dbReference type="ARBA" id="ARBA00023242"/>
    </source>
</evidence>
<dbReference type="InterPro" id="IPR007219">
    <property type="entry name" value="XnlR_reg_dom"/>
</dbReference>
<keyword evidence="1" id="KW-0479">Metal-binding</keyword>
<name>A0A8J2NB16_9PLEO</name>
<dbReference type="OrthoDB" id="47007at2759"/>
<evidence type="ECO:0000313" key="7">
    <source>
        <dbReference type="EMBL" id="CAG5185545.1"/>
    </source>
</evidence>
<dbReference type="PROSITE" id="PS50048">
    <property type="entry name" value="ZN2_CY6_FUNGAL_2"/>
    <property type="match status" value="1"/>
</dbReference>
<dbReference type="GO" id="GO:0000435">
    <property type="term" value="P:positive regulation of transcription from RNA polymerase II promoter by galactose"/>
    <property type="evidence" value="ECO:0007669"/>
    <property type="project" value="TreeGrafter"/>
</dbReference>
<dbReference type="CDD" id="cd00067">
    <property type="entry name" value="GAL4"/>
    <property type="match status" value="1"/>
</dbReference>
<feature type="region of interest" description="Disordered" evidence="5">
    <location>
        <begin position="54"/>
        <end position="101"/>
    </location>
</feature>